<dbReference type="PROSITE" id="PS51891">
    <property type="entry name" value="CENP_V_GFA"/>
    <property type="match status" value="1"/>
</dbReference>
<accession>A0A8H3EMJ5</accession>
<feature type="compositionally biased region" description="Polar residues" evidence="4">
    <location>
        <begin position="128"/>
        <end position="141"/>
    </location>
</feature>
<keyword evidence="2" id="KW-0479">Metal-binding</keyword>
<evidence type="ECO:0000256" key="4">
    <source>
        <dbReference type="SAM" id="MobiDB-lite"/>
    </source>
</evidence>
<organism evidence="6 7">
    <name type="scientific">Alectoria fallacina</name>
    <dbReference type="NCBI Taxonomy" id="1903189"/>
    <lineage>
        <taxon>Eukaryota</taxon>
        <taxon>Fungi</taxon>
        <taxon>Dikarya</taxon>
        <taxon>Ascomycota</taxon>
        <taxon>Pezizomycotina</taxon>
        <taxon>Lecanoromycetes</taxon>
        <taxon>OSLEUM clade</taxon>
        <taxon>Lecanoromycetidae</taxon>
        <taxon>Lecanorales</taxon>
        <taxon>Lecanorineae</taxon>
        <taxon>Parmeliaceae</taxon>
        <taxon>Alectoria</taxon>
    </lineage>
</organism>
<feature type="region of interest" description="Disordered" evidence="4">
    <location>
        <begin position="165"/>
        <end position="205"/>
    </location>
</feature>
<dbReference type="InterPro" id="IPR011057">
    <property type="entry name" value="Mss4-like_sf"/>
</dbReference>
<gene>
    <name evidence="6" type="ORF">ALECFALPRED_006114</name>
</gene>
<keyword evidence="7" id="KW-1185">Reference proteome</keyword>
<dbReference type="OrthoDB" id="2993351at2759"/>
<dbReference type="InterPro" id="IPR006913">
    <property type="entry name" value="CENP-V/GFA"/>
</dbReference>
<evidence type="ECO:0000313" key="7">
    <source>
        <dbReference type="Proteomes" id="UP000664203"/>
    </source>
</evidence>
<evidence type="ECO:0000256" key="2">
    <source>
        <dbReference type="ARBA" id="ARBA00022723"/>
    </source>
</evidence>
<name>A0A8H3EMJ5_9LECA</name>
<evidence type="ECO:0000256" key="1">
    <source>
        <dbReference type="ARBA" id="ARBA00005495"/>
    </source>
</evidence>
<dbReference type="AlphaFoldDB" id="A0A8H3EMJ5"/>
<comment type="caution">
    <text evidence="6">The sequence shown here is derived from an EMBL/GenBank/DDBJ whole genome shotgun (WGS) entry which is preliminary data.</text>
</comment>
<dbReference type="SUPFAM" id="SSF51316">
    <property type="entry name" value="Mss4-like"/>
    <property type="match status" value="1"/>
</dbReference>
<keyword evidence="3" id="KW-0862">Zinc</keyword>
<comment type="similarity">
    <text evidence="1">Belongs to the Gfa family.</text>
</comment>
<protein>
    <recommendedName>
        <fullName evidence="5">CENP-V/GFA domain-containing protein</fullName>
    </recommendedName>
</protein>
<dbReference type="Proteomes" id="UP000664203">
    <property type="component" value="Unassembled WGS sequence"/>
</dbReference>
<dbReference type="PANTHER" id="PTHR28620">
    <property type="entry name" value="CENTROMERE PROTEIN V"/>
    <property type="match status" value="1"/>
</dbReference>
<proteinExistence type="inferred from homology"/>
<evidence type="ECO:0000259" key="5">
    <source>
        <dbReference type="PROSITE" id="PS51891"/>
    </source>
</evidence>
<dbReference type="InterPro" id="IPR052355">
    <property type="entry name" value="CENP-V-like"/>
</dbReference>
<evidence type="ECO:0000313" key="6">
    <source>
        <dbReference type="EMBL" id="CAF9909941.1"/>
    </source>
</evidence>
<dbReference type="Gene3D" id="2.170.150.70">
    <property type="match status" value="1"/>
</dbReference>
<reference evidence="6" key="1">
    <citation type="submission" date="2021-03" db="EMBL/GenBank/DDBJ databases">
        <authorList>
            <person name="Tagirdzhanova G."/>
        </authorList>
    </citation>
    <scope>NUCLEOTIDE SEQUENCE</scope>
</reference>
<evidence type="ECO:0000256" key="3">
    <source>
        <dbReference type="ARBA" id="ARBA00022833"/>
    </source>
</evidence>
<dbReference type="GO" id="GO:0046872">
    <property type="term" value="F:metal ion binding"/>
    <property type="evidence" value="ECO:0007669"/>
    <property type="project" value="UniProtKB-KW"/>
</dbReference>
<feature type="domain" description="CENP-V/GFA" evidence="5">
    <location>
        <begin position="9"/>
        <end position="110"/>
    </location>
</feature>
<dbReference type="EMBL" id="CAJPDR010000039">
    <property type="protein sequence ID" value="CAF9909941.1"/>
    <property type="molecule type" value="Genomic_DNA"/>
</dbReference>
<dbReference type="PANTHER" id="PTHR28620:SF1">
    <property type="entry name" value="CENP-V_GFA DOMAIN-CONTAINING PROTEIN"/>
    <property type="match status" value="1"/>
</dbReference>
<dbReference type="Pfam" id="PF04828">
    <property type="entry name" value="GFA"/>
    <property type="match status" value="1"/>
</dbReference>
<sequence>MAAPTSTSSTATCHCKAIKLTFPTPTEKLNECHCTICRRYGALWAYYKPKDVQIEGPKTDTYQRGEKNNDFHRCPSCGCMTHWTDAKDENATEMGVNCNMLEKEELRRFERTVDEHGDAPQFKVSGPIGQTKSQQSTITFSGTKAGRRIITSDEKPAKAAKAKIVSEAEEEVTTAPPPQIEPISIVEPESTAPIKGADLDDDEQE</sequence>
<dbReference type="GO" id="GO:0016846">
    <property type="term" value="F:carbon-sulfur lyase activity"/>
    <property type="evidence" value="ECO:0007669"/>
    <property type="project" value="InterPro"/>
</dbReference>
<feature type="region of interest" description="Disordered" evidence="4">
    <location>
        <begin position="118"/>
        <end position="141"/>
    </location>
</feature>